<evidence type="ECO:0000256" key="6">
    <source>
        <dbReference type="ARBA" id="ARBA00022801"/>
    </source>
</evidence>
<sequence>MASSSGPQTTGPVQPVKLSLPLKFQQEIFQEVRAEDELVIMARGLGLLRLVANLLHSYDAAGNNLILLMGADEREATWLGRSLIEHKVASGATKARGLTCVDSKETPKTRQEMYARGGLFSVTARILIGDMLSGVVQAENVTGIVALHAQKFTATSNEAFILRVWRGKNRSGFLKAFSDKPEAFIRGFSQLTKMLGSLFLRKVSLWPRYHVTVASSLEGKRRAEVIELEVPMTGAMLDIQNAIKECVEQCVQEIRKTNTGLDLEEWDARTVMLQNFDVMIRRQLEPNWHRISNKTQRIVADLTVLRALLQYVLEYDAVAFLEHLDYIHATYAPDPGSLRNTESPWMFLDAAQTIFESAQKRVYAAERHSARHEDDIDALRPVLEELPKWAILAEVLDEIDRDIQTSGPSRDDSSGCILIMCQSSATCRQLRDYLQTMHLRPQDTEPGLKGADNASAVDQEYTSASYLMRRKLRTYLRRKREFSMRKALLYADTQRSLNKAIDLTTGQGRGARGVARGGSAASKRRRVRGGGVVGSNPSRTENGAVAPFTETPAQVAGLINSIGEAQAQNADVEQRVDLVQDEFDDMEQQYGLLSLQDLLVIHAYDGDGDDTMLEQVKPRYIVMYDVDAAFIRRIEVYRSSHNDRDVRSYFMYYADSVEEERYLSAVRREKDAFTQLIRERASMTLTLDVPKDSRASEEDRFLSRINTRIAGGGQLGPGAARKISPRVIVDIREFRSSLPPLLHGHGMDVVPCQLTVGDYILSPRICVERKAISDLIQSLNSGRLWTQCEAMFRHYACPLLLIEFDHNKSFTLERFADMGNGGGSFGSSATVGSDLQGKIVALTLAFPRLRIIWSSSPYETAEIFQSLKSQESEPDPRAAVEAGLTTGEKEAGDGHLEPTLQAMMAAIPGVTPANMAALTYKARNIKELANTKREDLVKIVGPENAGKIDYFFSRNLAH</sequence>
<keyword evidence="8" id="KW-0234">DNA repair</keyword>
<dbReference type="InterPro" id="IPR006166">
    <property type="entry name" value="ERCC4_domain"/>
</dbReference>
<feature type="compositionally biased region" description="Low complexity" evidence="11">
    <location>
        <begin position="512"/>
        <end position="521"/>
    </location>
</feature>
<organism evidence="13 14">
    <name type="scientific">Ceratocystis fimbriata CBS 114723</name>
    <dbReference type="NCBI Taxonomy" id="1035309"/>
    <lineage>
        <taxon>Eukaryota</taxon>
        <taxon>Fungi</taxon>
        <taxon>Dikarya</taxon>
        <taxon>Ascomycota</taxon>
        <taxon>Pezizomycotina</taxon>
        <taxon>Sordariomycetes</taxon>
        <taxon>Hypocreomycetidae</taxon>
        <taxon>Microascales</taxon>
        <taxon>Ceratocystidaceae</taxon>
        <taxon>Ceratocystis</taxon>
    </lineage>
</organism>
<evidence type="ECO:0000313" key="13">
    <source>
        <dbReference type="EMBL" id="PHH50512.1"/>
    </source>
</evidence>
<comment type="caution">
    <text evidence="13">The sequence shown here is derived from an EMBL/GenBank/DDBJ whole genome shotgun (WGS) entry which is preliminary data.</text>
</comment>
<dbReference type="GO" id="GO:0000712">
    <property type="term" value="P:resolution of meiotic recombination intermediates"/>
    <property type="evidence" value="ECO:0007669"/>
    <property type="project" value="TreeGrafter"/>
</dbReference>
<evidence type="ECO:0000259" key="12">
    <source>
        <dbReference type="SMART" id="SM00891"/>
    </source>
</evidence>
<evidence type="ECO:0000256" key="8">
    <source>
        <dbReference type="ARBA" id="ARBA00023204"/>
    </source>
</evidence>
<keyword evidence="9" id="KW-0539">Nucleus</keyword>
<dbReference type="GO" id="GO:0000014">
    <property type="term" value="F:single-stranded DNA endodeoxyribonuclease activity"/>
    <property type="evidence" value="ECO:0007669"/>
    <property type="project" value="TreeGrafter"/>
</dbReference>
<evidence type="ECO:0000313" key="14">
    <source>
        <dbReference type="Proteomes" id="UP000222788"/>
    </source>
</evidence>
<evidence type="ECO:0000256" key="10">
    <source>
        <dbReference type="SAM" id="Coils"/>
    </source>
</evidence>
<keyword evidence="7" id="KW-0238">DNA-binding</keyword>
<reference evidence="13 14" key="1">
    <citation type="journal article" date="2013" name="Fungal Biol.">
        <title>Analysis of microsatellite markers in the genome of the plant pathogen Ceratocystis fimbriata.</title>
        <authorList>
            <person name="Simpson M.C."/>
            <person name="Wilken P.M."/>
            <person name="Coetzee M.P."/>
            <person name="Wingfield M.J."/>
            <person name="Wingfield B.D."/>
        </authorList>
    </citation>
    <scope>NUCLEOTIDE SEQUENCE [LARGE SCALE GENOMIC DNA]</scope>
    <source>
        <strain evidence="13 14">CBS 114723</strain>
    </source>
</reference>
<dbReference type="Gene3D" id="3.40.50.10130">
    <property type="match status" value="1"/>
</dbReference>
<keyword evidence="10" id="KW-0175">Coiled coil</keyword>
<gene>
    <name evidence="13" type="primary">rad16</name>
    <name evidence="13" type="ORF">CFIMG_006269RA</name>
</gene>
<dbReference type="Pfam" id="PF02732">
    <property type="entry name" value="ERCC4"/>
    <property type="match status" value="1"/>
</dbReference>
<dbReference type="OrthoDB" id="361020at2759"/>
<evidence type="ECO:0000256" key="4">
    <source>
        <dbReference type="ARBA" id="ARBA00022759"/>
    </source>
</evidence>
<evidence type="ECO:0000256" key="5">
    <source>
        <dbReference type="ARBA" id="ARBA00022763"/>
    </source>
</evidence>
<dbReference type="GO" id="GO:0000724">
    <property type="term" value="P:double-strand break repair via homologous recombination"/>
    <property type="evidence" value="ECO:0007669"/>
    <property type="project" value="TreeGrafter"/>
</dbReference>
<keyword evidence="5" id="KW-0227">DNA damage</keyword>
<dbReference type="AlphaFoldDB" id="A0A2C5WXP1"/>
<dbReference type="STRING" id="1035309.A0A2C5WXP1"/>
<keyword evidence="14" id="KW-1185">Reference proteome</keyword>
<dbReference type="PANTHER" id="PTHR10150">
    <property type="entry name" value="DNA REPAIR ENDONUCLEASE XPF"/>
    <property type="match status" value="1"/>
</dbReference>
<evidence type="ECO:0000256" key="1">
    <source>
        <dbReference type="ARBA" id="ARBA00004123"/>
    </source>
</evidence>
<feature type="region of interest" description="Disordered" evidence="11">
    <location>
        <begin position="508"/>
        <end position="544"/>
    </location>
</feature>
<feature type="domain" description="ERCC4" evidence="12">
    <location>
        <begin position="726"/>
        <end position="806"/>
    </location>
</feature>
<dbReference type="FunFam" id="3.40.50.10130:FF:000002">
    <property type="entry name" value="DNA repair endonuclease XPF"/>
    <property type="match status" value="1"/>
</dbReference>
<dbReference type="GO" id="GO:0003697">
    <property type="term" value="F:single-stranded DNA binding"/>
    <property type="evidence" value="ECO:0007669"/>
    <property type="project" value="InterPro"/>
</dbReference>
<evidence type="ECO:0000256" key="7">
    <source>
        <dbReference type="ARBA" id="ARBA00023125"/>
    </source>
</evidence>
<name>A0A2C5WXP1_9PEZI</name>
<dbReference type="CDD" id="cd20078">
    <property type="entry name" value="XPF_nuclease_XPF_euk"/>
    <property type="match status" value="1"/>
</dbReference>
<dbReference type="EMBL" id="APWK03000126">
    <property type="protein sequence ID" value="PHH50512.1"/>
    <property type="molecule type" value="Genomic_DNA"/>
</dbReference>
<feature type="coiled-coil region" evidence="10">
    <location>
        <begin position="562"/>
        <end position="589"/>
    </location>
</feature>
<dbReference type="GO" id="GO:0003684">
    <property type="term" value="F:damaged DNA binding"/>
    <property type="evidence" value="ECO:0007669"/>
    <property type="project" value="TreeGrafter"/>
</dbReference>
<evidence type="ECO:0000256" key="9">
    <source>
        <dbReference type="ARBA" id="ARBA00023242"/>
    </source>
</evidence>
<proteinExistence type="inferred from homology"/>
<evidence type="ECO:0000256" key="2">
    <source>
        <dbReference type="ARBA" id="ARBA00010015"/>
    </source>
</evidence>
<comment type="similarity">
    <text evidence="2">Belongs to the XPF family.</text>
</comment>
<dbReference type="NCBIfam" id="TIGR00596">
    <property type="entry name" value="rad1"/>
    <property type="match status" value="1"/>
</dbReference>
<dbReference type="SUPFAM" id="SSF52980">
    <property type="entry name" value="Restriction endonuclease-like"/>
    <property type="match status" value="1"/>
</dbReference>
<evidence type="ECO:0000256" key="11">
    <source>
        <dbReference type="SAM" id="MobiDB-lite"/>
    </source>
</evidence>
<keyword evidence="4" id="KW-0255">Endonuclease</keyword>
<dbReference type="GO" id="GO:0000736">
    <property type="term" value="P:double-strand break repair via single-strand annealing, removal of nonhomologous ends"/>
    <property type="evidence" value="ECO:0007669"/>
    <property type="project" value="TreeGrafter"/>
</dbReference>
<keyword evidence="6" id="KW-0378">Hydrolase</keyword>
<accession>A0A2C5WXP1</accession>
<dbReference type="InterPro" id="IPR011335">
    <property type="entry name" value="Restrct_endonuc-II-like"/>
</dbReference>
<dbReference type="InterPro" id="IPR047520">
    <property type="entry name" value="XPF_nuclease"/>
</dbReference>
<dbReference type="PANTHER" id="PTHR10150:SF0">
    <property type="entry name" value="DNA REPAIR ENDONUCLEASE XPF"/>
    <property type="match status" value="1"/>
</dbReference>
<dbReference type="Proteomes" id="UP000222788">
    <property type="component" value="Unassembled WGS sequence"/>
</dbReference>
<protein>
    <submittedName>
        <fullName evidence="13">DNA repair protein rad16</fullName>
    </submittedName>
</protein>
<comment type="subcellular location">
    <subcellularLocation>
        <location evidence="1">Nucleus</location>
    </subcellularLocation>
</comment>
<dbReference type="InterPro" id="IPR006167">
    <property type="entry name" value="XPF"/>
</dbReference>
<dbReference type="GO" id="GO:1901255">
    <property type="term" value="P:nucleotide-excision repair involved in interstrand cross-link repair"/>
    <property type="evidence" value="ECO:0007669"/>
    <property type="project" value="TreeGrafter"/>
</dbReference>
<dbReference type="InterPro" id="IPR010994">
    <property type="entry name" value="RuvA_2-like"/>
</dbReference>
<dbReference type="SMART" id="SM00891">
    <property type="entry name" value="ERCC4"/>
    <property type="match status" value="1"/>
</dbReference>
<keyword evidence="3" id="KW-0540">Nuclease</keyword>
<reference evidence="13 14" key="2">
    <citation type="journal article" date="2013" name="IMA Fungus">
        <title>IMA Genome-F 1: Ceratocystis fimbriata: Draft nuclear genome sequence for the plant pathogen, Ceratocystis fimbriata.</title>
        <authorList>
            <person name="Wilken P.M."/>
            <person name="Steenkamp E.T."/>
            <person name="Wingfield M.J."/>
            <person name="de Beer Z.W."/>
            <person name="Wingfield B.D."/>
        </authorList>
    </citation>
    <scope>NUCLEOTIDE SEQUENCE [LARGE SCALE GENOMIC DNA]</scope>
    <source>
        <strain evidence="13 14">CBS 114723</strain>
    </source>
</reference>
<dbReference type="GO" id="GO:0000110">
    <property type="term" value="C:nucleotide-excision repair factor 1 complex"/>
    <property type="evidence" value="ECO:0007669"/>
    <property type="project" value="TreeGrafter"/>
</dbReference>
<evidence type="ECO:0000256" key="3">
    <source>
        <dbReference type="ARBA" id="ARBA00022722"/>
    </source>
</evidence>
<dbReference type="SUPFAM" id="SSF47781">
    <property type="entry name" value="RuvA domain 2-like"/>
    <property type="match status" value="1"/>
</dbReference>
<dbReference type="Gene3D" id="1.10.150.20">
    <property type="entry name" value="5' to 3' exonuclease, C-terminal subdomain"/>
    <property type="match status" value="1"/>
</dbReference>